<dbReference type="InterPro" id="IPR006860">
    <property type="entry name" value="FecR"/>
</dbReference>
<evidence type="ECO:0000259" key="3">
    <source>
        <dbReference type="Pfam" id="PF04773"/>
    </source>
</evidence>
<feature type="compositionally biased region" description="Low complexity" evidence="1">
    <location>
        <begin position="269"/>
        <end position="279"/>
    </location>
</feature>
<evidence type="ECO:0000313" key="5">
    <source>
        <dbReference type="Proteomes" id="UP000094501"/>
    </source>
</evidence>
<keyword evidence="2" id="KW-1133">Transmembrane helix</keyword>
<dbReference type="Pfam" id="PF04773">
    <property type="entry name" value="FecR"/>
    <property type="match status" value="1"/>
</dbReference>
<feature type="region of interest" description="Disordered" evidence="1">
    <location>
        <begin position="302"/>
        <end position="327"/>
    </location>
</feature>
<name>A0A1E3W5A9_9HYPH</name>
<protein>
    <recommendedName>
        <fullName evidence="3">FecR protein domain-containing protein</fullName>
    </recommendedName>
</protein>
<dbReference type="Proteomes" id="UP000094501">
    <property type="component" value="Unassembled WGS sequence"/>
</dbReference>
<accession>A0A1E3W5A9</accession>
<proteinExistence type="predicted"/>
<evidence type="ECO:0000256" key="2">
    <source>
        <dbReference type="SAM" id="Phobius"/>
    </source>
</evidence>
<keyword evidence="5" id="KW-1185">Reference proteome</keyword>
<gene>
    <name evidence="4" type="ORF">AUC68_13730</name>
</gene>
<dbReference type="EMBL" id="LPWG01000003">
    <property type="protein sequence ID" value="ODS00974.1"/>
    <property type="molecule type" value="Genomic_DNA"/>
</dbReference>
<feature type="compositionally biased region" description="Low complexity" evidence="1">
    <location>
        <begin position="245"/>
        <end position="254"/>
    </location>
</feature>
<comment type="caution">
    <text evidence="4">The sequence shown here is derived from an EMBL/GenBank/DDBJ whole genome shotgun (WGS) entry which is preliminary data.</text>
</comment>
<keyword evidence="2" id="KW-0812">Transmembrane</keyword>
<reference evidence="4 5" key="1">
    <citation type="journal article" date="2016" name="Environ. Microbiol.">
        <title>New Methyloceanibacter diversity from North Sea sediments includes methanotroph containing solely the soluble methane monooxygenase.</title>
        <authorList>
            <person name="Vekeman B."/>
            <person name="Kerckhof F.M."/>
            <person name="Cremers G."/>
            <person name="de Vos P."/>
            <person name="Vandamme P."/>
            <person name="Boon N."/>
            <person name="Op den Camp H.J."/>
            <person name="Heylen K."/>
        </authorList>
    </citation>
    <scope>NUCLEOTIDE SEQUENCE [LARGE SCALE GENOMIC DNA]</scope>
    <source>
        <strain evidence="4 5">R-67174</strain>
    </source>
</reference>
<feature type="domain" description="FecR protein" evidence="3">
    <location>
        <begin position="102"/>
        <end position="189"/>
    </location>
</feature>
<dbReference type="STRING" id="1774968.AUC68_13730"/>
<evidence type="ECO:0000313" key="4">
    <source>
        <dbReference type="EMBL" id="ODS00974.1"/>
    </source>
</evidence>
<organism evidence="4 5">
    <name type="scientific">Methyloceanibacter methanicus</name>
    <dbReference type="NCBI Taxonomy" id="1774968"/>
    <lineage>
        <taxon>Bacteria</taxon>
        <taxon>Pseudomonadati</taxon>
        <taxon>Pseudomonadota</taxon>
        <taxon>Alphaproteobacteria</taxon>
        <taxon>Hyphomicrobiales</taxon>
        <taxon>Hyphomicrobiaceae</taxon>
        <taxon>Methyloceanibacter</taxon>
    </lineage>
</organism>
<feature type="transmembrane region" description="Helical" evidence="2">
    <location>
        <begin position="40"/>
        <end position="60"/>
    </location>
</feature>
<feature type="compositionally biased region" description="Gly residues" evidence="1">
    <location>
        <begin position="255"/>
        <end position="268"/>
    </location>
</feature>
<sequence length="409" mass="42609">MQIGWGMLYFGNLDLLFSTDSQKRLGGMAQNGHTTPRRGAWAIALLIGAGLAFAVSVPAVSPPAYAGKVGVAAAVNPDAFSSLSGVPNKQLNIGKSIFYNERIETTTSGLVQVLLVDGSTFTVGPNSNLVIDKFVYDPKKKTGEVVATFSKGSMRFIGGKLSKNAGGVKVNTPSGALAIRGGMFQGNTQKKIYSFLYGHSMTLQGRNGKTHVVYQPGYTLDLSQGGGTVRPTTAEDTAVFSKALSNSGGSSSSGNGNGDGDGSGGSQGGQQQADSGTSQMTQTVSLQNLIADATATQIDEELKKQEDSSTTPPTTTPNDNPPTTPKVDARVIRVGPQGLVTDDFEWTFEIKNNRLVADVPAVNTDEGCESSDCIQITTVSSNTQTLEFDFPAKVTCATGLASAPSTAPK</sequence>
<keyword evidence="2" id="KW-0472">Membrane</keyword>
<feature type="region of interest" description="Disordered" evidence="1">
    <location>
        <begin position="243"/>
        <end position="280"/>
    </location>
</feature>
<feature type="compositionally biased region" description="Low complexity" evidence="1">
    <location>
        <begin position="308"/>
        <end position="318"/>
    </location>
</feature>
<evidence type="ECO:0000256" key="1">
    <source>
        <dbReference type="SAM" id="MobiDB-lite"/>
    </source>
</evidence>
<dbReference type="AlphaFoldDB" id="A0A1E3W5A9"/>